<protein>
    <submittedName>
        <fullName evidence="1">Uncharacterized protein</fullName>
    </submittedName>
</protein>
<name>A0AAD7BUZ5_9AGAR</name>
<dbReference type="Proteomes" id="UP001221142">
    <property type="component" value="Unassembled WGS sequence"/>
</dbReference>
<dbReference type="AlphaFoldDB" id="A0AAD7BUZ5"/>
<organism evidence="1 2">
    <name type="scientific">Roridomyces roridus</name>
    <dbReference type="NCBI Taxonomy" id="1738132"/>
    <lineage>
        <taxon>Eukaryota</taxon>
        <taxon>Fungi</taxon>
        <taxon>Dikarya</taxon>
        <taxon>Basidiomycota</taxon>
        <taxon>Agaricomycotina</taxon>
        <taxon>Agaricomycetes</taxon>
        <taxon>Agaricomycetidae</taxon>
        <taxon>Agaricales</taxon>
        <taxon>Marasmiineae</taxon>
        <taxon>Mycenaceae</taxon>
        <taxon>Roridomyces</taxon>
    </lineage>
</organism>
<reference evidence="1" key="1">
    <citation type="submission" date="2023-03" db="EMBL/GenBank/DDBJ databases">
        <title>Massive genome expansion in bonnet fungi (Mycena s.s.) driven by repeated elements and novel gene families across ecological guilds.</title>
        <authorList>
            <consortium name="Lawrence Berkeley National Laboratory"/>
            <person name="Harder C.B."/>
            <person name="Miyauchi S."/>
            <person name="Viragh M."/>
            <person name="Kuo A."/>
            <person name="Thoen E."/>
            <person name="Andreopoulos B."/>
            <person name="Lu D."/>
            <person name="Skrede I."/>
            <person name="Drula E."/>
            <person name="Henrissat B."/>
            <person name="Morin E."/>
            <person name="Kohler A."/>
            <person name="Barry K."/>
            <person name="LaButti K."/>
            <person name="Morin E."/>
            <person name="Salamov A."/>
            <person name="Lipzen A."/>
            <person name="Mereny Z."/>
            <person name="Hegedus B."/>
            <person name="Baldrian P."/>
            <person name="Stursova M."/>
            <person name="Weitz H."/>
            <person name="Taylor A."/>
            <person name="Grigoriev I.V."/>
            <person name="Nagy L.G."/>
            <person name="Martin F."/>
            <person name="Kauserud H."/>
        </authorList>
    </citation>
    <scope>NUCLEOTIDE SEQUENCE</scope>
    <source>
        <strain evidence="1">9284</strain>
    </source>
</reference>
<sequence>MSTPRFPYRLPLSKTPPARGERDKDGFATPAYVLAWISSPWKFYASLGPDVGMRNFDTAVKENWAPASKIAHHYPPLPTYMNGDFYLCSLFNRPDSSHQQRVLDVANDDIINSARVAMRVAQQDDVEETLQWLRWPPDWVEQEYRTRLLKEYRDKVASGEISPNEL</sequence>
<evidence type="ECO:0000313" key="2">
    <source>
        <dbReference type="Proteomes" id="UP001221142"/>
    </source>
</evidence>
<dbReference type="EMBL" id="JARKIF010000009">
    <property type="protein sequence ID" value="KAJ7631193.1"/>
    <property type="molecule type" value="Genomic_DNA"/>
</dbReference>
<comment type="caution">
    <text evidence="1">The sequence shown here is derived from an EMBL/GenBank/DDBJ whole genome shotgun (WGS) entry which is preliminary data.</text>
</comment>
<evidence type="ECO:0000313" key="1">
    <source>
        <dbReference type="EMBL" id="KAJ7631193.1"/>
    </source>
</evidence>
<proteinExistence type="predicted"/>
<gene>
    <name evidence="1" type="ORF">FB45DRAFT_917802</name>
</gene>
<accession>A0AAD7BUZ5</accession>
<keyword evidence="2" id="KW-1185">Reference proteome</keyword>